<dbReference type="Gene3D" id="3.40.50.1820">
    <property type="entry name" value="alpha/beta hydrolase"/>
    <property type="match status" value="1"/>
</dbReference>
<evidence type="ECO:0000313" key="8">
    <source>
        <dbReference type="EMBL" id="CAH1107289.1"/>
    </source>
</evidence>
<dbReference type="Pfam" id="PF00450">
    <property type="entry name" value="Peptidase_S10"/>
    <property type="match status" value="1"/>
</dbReference>
<dbReference type="AlphaFoldDB" id="A0A9P0CYJ4"/>
<dbReference type="EC" id="3.4.16.-" evidence="7"/>
<organism evidence="8 9">
    <name type="scientific">Psylliodes chrysocephalus</name>
    <dbReference type="NCBI Taxonomy" id="3402493"/>
    <lineage>
        <taxon>Eukaryota</taxon>
        <taxon>Metazoa</taxon>
        <taxon>Ecdysozoa</taxon>
        <taxon>Arthropoda</taxon>
        <taxon>Hexapoda</taxon>
        <taxon>Insecta</taxon>
        <taxon>Pterygota</taxon>
        <taxon>Neoptera</taxon>
        <taxon>Endopterygota</taxon>
        <taxon>Coleoptera</taxon>
        <taxon>Polyphaga</taxon>
        <taxon>Cucujiformia</taxon>
        <taxon>Chrysomeloidea</taxon>
        <taxon>Chrysomelidae</taxon>
        <taxon>Galerucinae</taxon>
        <taxon>Alticini</taxon>
        <taxon>Psylliodes</taxon>
    </lineage>
</organism>
<evidence type="ECO:0000256" key="1">
    <source>
        <dbReference type="ARBA" id="ARBA00009431"/>
    </source>
</evidence>
<keyword evidence="2 7" id="KW-0121">Carboxypeptidase</keyword>
<proteinExistence type="inferred from homology"/>
<dbReference type="InterPro" id="IPR001563">
    <property type="entry name" value="Peptidase_S10"/>
</dbReference>
<sequence>MRPATVFLLSALIIGSLEAKPNIKNFFSKHFFKDVYGTIDANIKVGDAGKPLILTDLIQQDQIDEAQAAAEVKLDAFLGVKSYAGYLTVDEIYDSNLFFWFFPSQSNFEKDPVILWLQGGPGSPSEYGLFNENGPFFIKDNKLVLRNSSWTTSNSVLYIDQPAGTGFSFTNGGYAENQTKVGEDLYKAIYQFFQLFPNLQPNEFFIAGESYAGKYIPAAAYTILKKNPSDEIKINLKGLAIGNGLTDPKYQVMYADYLIQHGFIDPKSRDALKDFEKQVVESMNNEDWDQASNQIDVELNTINGLTGLSSLYNYLENYSDESDDGIGNLLSREDVRRAIHVGNTDYGDSAVYSYLSSDIPKSVAPLVAELLEHYRILIFNGQLDIMVAYPMTVDYLQNLDFVSAEEYKNAERRKWRYGSDVAGYIKSAGNLTEVLVRNAGHMVPADQPEWALDLINKFTKNNL</sequence>
<dbReference type="EMBL" id="OV651832">
    <property type="protein sequence ID" value="CAH1107289.1"/>
    <property type="molecule type" value="Genomic_DNA"/>
</dbReference>
<dbReference type="PANTHER" id="PTHR11802:SF472">
    <property type="entry name" value="SERINE CARBOXYPEPTIDASE CPVL-RELATED"/>
    <property type="match status" value="1"/>
</dbReference>
<evidence type="ECO:0000256" key="3">
    <source>
        <dbReference type="ARBA" id="ARBA00022670"/>
    </source>
</evidence>
<evidence type="ECO:0000256" key="4">
    <source>
        <dbReference type="ARBA" id="ARBA00022729"/>
    </source>
</evidence>
<dbReference type="Proteomes" id="UP001153636">
    <property type="component" value="Chromosome 20"/>
</dbReference>
<dbReference type="InterPro" id="IPR033124">
    <property type="entry name" value="Ser_caboxypep_his_AS"/>
</dbReference>
<dbReference type="PRINTS" id="PR00724">
    <property type="entry name" value="CRBOXYPTASEC"/>
</dbReference>
<evidence type="ECO:0000256" key="6">
    <source>
        <dbReference type="ARBA" id="ARBA00023180"/>
    </source>
</evidence>
<dbReference type="PROSITE" id="PS00131">
    <property type="entry name" value="CARBOXYPEPT_SER_SER"/>
    <property type="match status" value="1"/>
</dbReference>
<dbReference type="GO" id="GO:0004185">
    <property type="term" value="F:serine-type carboxypeptidase activity"/>
    <property type="evidence" value="ECO:0007669"/>
    <property type="project" value="UniProtKB-UniRule"/>
</dbReference>
<gene>
    <name evidence="8" type="ORF">PSYICH_LOCUS7862</name>
</gene>
<dbReference type="InterPro" id="IPR018202">
    <property type="entry name" value="Ser_caboxypep_ser_AS"/>
</dbReference>
<dbReference type="SUPFAM" id="SSF53474">
    <property type="entry name" value="alpha/beta-Hydrolases"/>
    <property type="match status" value="1"/>
</dbReference>
<keyword evidence="5 7" id="KW-0378">Hydrolase</keyword>
<dbReference type="PROSITE" id="PS00560">
    <property type="entry name" value="CARBOXYPEPT_SER_HIS"/>
    <property type="match status" value="1"/>
</dbReference>
<accession>A0A9P0CYJ4</accession>
<keyword evidence="9" id="KW-1185">Reference proteome</keyword>
<reference evidence="8" key="1">
    <citation type="submission" date="2022-01" db="EMBL/GenBank/DDBJ databases">
        <authorList>
            <person name="King R."/>
        </authorList>
    </citation>
    <scope>NUCLEOTIDE SEQUENCE</scope>
</reference>
<feature type="chain" id="PRO_5040540371" description="Carboxypeptidase" evidence="7">
    <location>
        <begin position="20"/>
        <end position="463"/>
    </location>
</feature>
<comment type="similarity">
    <text evidence="1 7">Belongs to the peptidase S10 family.</text>
</comment>
<dbReference type="GO" id="GO:0006508">
    <property type="term" value="P:proteolysis"/>
    <property type="evidence" value="ECO:0007669"/>
    <property type="project" value="UniProtKB-KW"/>
</dbReference>
<evidence type="ECO:0000256" key="2">
    <source>
        <dbReference type="ARBA" id="ARBA00022645"/>
    </source>
</evidence>
<name>A0A9P0CYJ4_9CUCU</name>
<evidence type="ECO:0000256" key="5">
    <source>
        <dbReference type="ARBA" id="ARBA00022801"/>
    </source>
</evidence>
<dbReference type="PANTHER" id="PTHR11802">
    <property type="entry name" value="SERINE PROTEASE FAMILY S10 SERINE CARBOXYPEPTIDASE"/>
    <property type="match status" value="1"/>
</dbReference>
<dbReference type="OrthoDB" id="443318at2759"/>
<keyword evidence="6" id="KW-0325">Glycoprotein</keyword>
<feature type="signal peptide" evidence="7">
    <location>
        <begin position="1"/>
        <end position="19"/>
    </location>
</feature>
<evidence type="ECO:0000313" key="9">
    <source>
        <dbReference type="Proteomes" id="UP001153636"/>
    </source>
</evidence>
<dbReference type="InterPro" id="IPR029058">
    <property type="entry name" value="AB_hydrolase_fold"/>
</dbReference>
<keyword evidence="3 7" id="KW-0645">Protease</keyword>
<keyword evidence="4 7" id="KW-0732">Signal</keyword>
<evidence type="ECO:0000256" key="7">
    <source>
        <dbReference type="RuleBase" id="RU361156"/>
    </source>
</evidence>
<protein>
    <recommendedName>
        <fullName evidence="7">Carboxypeptidase</fullName>
        <ecNumber evidence="7">3.4.16.-</ecNumber>
    </recommendedName>
</protein>